<dbReference type="Proteomes" id="UP000887565">
    <property type="component" value="Unplaced"/>
</dbReference>
<organism evidence="2 3">
    <name type="scientific">Romanomermis culicivorax</name>
    <name type="common">Nematode worm</name>
    <dbReference type="NCBI Taxonomy" id="13658"/>
    <lineage>
        <taxon>Eukaryota</taxon>
        <taxon>Metazoa</taxon>
        <taxon>Ecdysozoa</taxon>
        <taxon>Nematoda</taxon>
        <taxon>Enoplea</taxon>
        <taxon>Dorylaimia</taxon>
        <taxon>Mermithida</taxon>
        <taxon>Mermithoidea</taxon>
        <taxon>Mermithidae</taxon>
        <taxon>Romanomermis</taxon>
    </lineage>
</organism>
<feature type="compositionally biased region" description="Basic and acidic residues" evidence="1">
    <location>
        <begin position="30"/>
        <end position="55"/>
    </location>
</feature>
<evidence type="ECO:0000256" key="1">
    <source>
        <dbReference type="SAM" id="MobiDB-lite"/>
    </source>
</evidence>
<name>A0A915L726_ROMCU</name>
<reference evidence="3" key="1">
    <citation type="submission" date="2022-11" db="UniProtKB">
        <authorList>
            <consortium name="WormBaseParasite"/>
        </authorList>
    </citation>
    <scope>IDENTIFICATION</scope>
</reference>
<proteinExistence type="predicted"/>
<dbReference type="AlphaFoldDB" id="A0A915L726"/>
<evidence type="ECO:0000313" key="2">
    <source>
        <dbReference type="Proteomes" id="UP000887565"/>
    </source>
</evidence>
<feature type="region of interest" description="Disordered" evidence="1">
    <location>
        <begin position="1"/>
        <end position="103"/>
    </location>
</feature>
<feature type="compositionally biased region" description="Pro residues" evidence="1">
    <location>
        <begin position="14"/>
        <end position="29"/>
    </location>
</feature>
<protein>
    <submittedName>
        <fullName evidence="3">Uncharacterized protein</fullName>
    </submittedName>
</protein>
<sequence length="152" mass="15327">MCGGGQKEAKAPDAAPPADAPPADAPPPPAEEKAPEAPKEAEKAPEAPKEPEAAKKSAKAAAPKGGASQIKGTASLGLTSKTGKTGGVAPTPGAKLVKDTNQPSLALMKSPTVADCHRLSSIVGDKNPRIFHSLIGFKSKPKRKAKQAKAKA</sequence>
<keyword evidence="2" id="KW-1185">Reference proteome</keyword>
<evidence type="ECO:0000313" key="3">
    <source>
        <dbReference type="WBParaSite" id="nRc.2.0.1.t46834-RA"/>
    </source>
</evidence>
<accession>A0A915L726</accession>
<dbReference type="WBParaSite" id="nRc.2.0.1.t46834-RA">
    <property type="protein sequence ID" value="nRc.2.0.1.t46834-RA"/>
    <property type="gene ID" value="nRc.2.0.1.g46834"/>
</dbReference>